<dbReference type="PANTHER" id="PTHR12756:SF45">
    <property type="entry name" value="CYTOSOLIC CARBOXYPEPTIDASE NNA1"/>
    <property type="match status" value="1"/>
</dbReference>
<dbReference type="InterPro" id="IPR050821">
    <property type="entry name" value="Cytosolic_carboxypeptidase"/>
</dbReference>
<organism evidence="14 15">
    <name type="scientific">Eptatretus burgeri</name>
    <name type="common">Inshore hagfish</name>
    <dbReference type="NCBI Taxonomy" id="7764"/>
    <lineage>
        <taxon>Eukaryota</taxon>
        <taxon>Metazoa</taxon>
        <taxon>Chordata</taxon>
        <taxon>Craniata</taxon>
        <taxon>Vertebrata</taxon>
        <taxon>Cyclostomata</taxon>
        <taxon>Myxini</taxon>
        <taxon>Myxiniformes</taxon>
        <taxon>Myxinidae</taxon>
        <taxon>Eptatretinae</taxon>
        <taxon>Eptatretus</taxon>
    </lineage>
</organism>
<evidence type="ECO:0000256" key="11">
    <source>
        <dbReference type="PROSITE-ProRule" id="PRU01379"/>
    </source>
</evidence>
<feature type="region of interest" description="Disordered" evidence="12">
    <location>
        <begin position="524"/>
        <end position="545"/>
    </location>
</feature>
<feature type="domain" description="Peptidase M14" evidence="13">
    <location>
        <begin position="226"/>
        <end position="496"/>
    </location>
</feature>
<accession>A0A8C4PWW5</accession>
<dbReference type="PROSITE" id="PS52035">
    <property type="entry name" value="PEPTIDASE_M14"/>
    <property type="match status" value="1"/>
</dbReference>
<dbReference type="InterPro" id="IPR000834">
    <property type="entry name" value="Peptidase_M14"/>
</dbReference>
<evidence type="ECO:0000256" key="4">
    <source>
        <dbReference type="ARBA" id="ARBA00022645"/>
    </source>
</evidence>
<comment type="catalytic activity">
    <reaction evidence="10">
        <text>(L-glutamyl)(n+1)-gamma-L-glutamyl-L-glutamyl-[protein] + H2O = (L-glutamyl)(n)-gamma-L-glutamyl-L-glutamyl-[protein] + L-glutamate</text>
        <dbReference type="Rhea" id="RHEA:60004"/>
        <dbReference type="Rhea" id="RHEA-COMP:15519"/>
        <dbReference type="Rhea" id="RHEA-COMP:15675"/>
        <dbReference type="ChEBI" id="CHEBI:15377"/>
        <dbReference type="ChEBI" id="CHEBI:29985"/>
        <dbReference type="ChEBI" id="CHEBI:143623"/>
    </reaction>
    <physiologicalReaction direction="left-to-right" evidence="10">
        <dbReference type="Rhea" id="RHEA:60005"/>
    </physiologicalReaction>
</comment>
<sequence>MTSLVCSIPRWPQECQVINEHIHHIEWSPPQPEPLYVNTKKEATPQCLGEQGGTVVYQADQTSKESYFKGLRIGCSKGSLCQVAVELHGDDDETLLFEARFESGNLEKAVKVGPYNYELSLRPDLYTKKHTQWFYFRVNNTQAGAKYRFTITNMAKDRSLYNQGLLPLFYSEEDARQSCIGWRRLGDEVCYFRNGEQDCMDRPLHSLTWTLCFPHSHDTCYFSYCYPYTYTDLQAYLSRLVSDPARSRFCRLRSLCNTLCGNSVPLLTITAPTKHDGSHEKMAIVVTARVHPGETTGSWLMKGLMDFLLGDSHEAYILREGFLFKIVPMLNPDGVIVGNYRCSLTGCDLNRKYRSELKDAYPGIWHTRNMIQSLCKSRGVAMYFDLHGHSRKNNVFLYGCSTGKNVGSCLKTRVFPMMLSKKVPDQFCYKSCSFKVQKSKEGTGRVVMWRMGILNSFTVETTFSGSTLGNRKGSHFNTKDLESMGFHLCDTLLDYCISDHAKMQQCLKEVSQLCAEEEQEQKNLSSTFHSGSESSTSGSDSSESDGLPAHLQPLLSQVKCFLLILCAVSALFKVRFINRCQ</sequence>
<reference evidence="14" key="2">
    <citation type="submission" date="2025-09" db="UniProtKB">
        <authorList>
            <consortium name="Ensembl"/>
        </authorList>
    </citation>
    <scope>IDENTIFICATION</scope>
</reference>
<keyword evidence="9" id="KW-0482">Metalloprotease</keyword>
<dbReference type="GO" id="GO:0008270">
    <property type="term" value="F:zinc ion binding"/>
    <property type="evidence" value="ECO:0007669"/>
    <property type="project" value="InterPro"/>
</dbReference>
<evidence type="ECO:0000313" key="14">
    <source>
        <dbReference type="Ensembl" id="ENSEBUP00000002413.1"/>
    </source>
</evidence>
<feature type="compositionally biased region" description="Low complexity" evidence="12">
    <location>
        <begin position="525"/>
        <end position="545"/>
    </location>
</feature>
<protein>
    <recommendedName>
        <fullName evidence="13">Peptidase M14 domain-containing protein</fullName>
    </recommendedName>
</protein>
<reference evidence="14" key="1">
    <citation type="submission" date="2025-08" db="UniProtKB">
        <authorList>
            <consortium name="Ensembl"/>
        </authorList>
    </citation>
    <scope>IDENTIFICATION</scope>
</reference>
<keyword evidence="8" id="KW-0862">Zinc</keyword>
<dbReference type="FunFam" id="3.40.630.10:FF:000011">
    <property type="entry name" value="cytosolic carboxypeptidase 2 isoform X1"/>
    <property type="match status" value="1"/>
</dbReference>
<dbReference type="Pfam" id="PF18027">
    <property type="entry name" value="Pepdidase_M14_N"/>
    <property type="match status" value="1"/>
</dbReference>
<evidence type="ECO:0000259" key="13">
    <source>
        <dbReference type="PROSITE" id="PS52035"/>
    </source>
</evidence>
<dbReference type="Ensembl" id="ENSEBUT00000002766.1">
    <property type="protein sequence ID" value="ENSEBUP00000002413.1"/>
    <property type="gene ID" value="ENSEBUG00000001880.1"/>
</dbReference>
<dbReference type="Gene3D" id="3.40.630.10">
    <property type="entry name" value="Zn peptidases"/>
    <property type="match status" value="1"/>
</dbReference>
<name>A0A8C4PWW5_EPTBU</name>
<proteinExistence type="inferred from homology"/>
<dbReference type="GeneTree" id="ENSGT00940000160916"/>
<dbReference type="InterPro" id="IPR040626">
    <property type="entry name" value="Pepdidase_M14_N"/>
</dbReference>
<dbReference type="PANTHER" id="PTHR12756">
    <property type="entry name" value="CYTOSOLIC CARBOXYPEPTIDASE"/>
    <property type="match status" value="1"/>
</dbReference>
<keyword evidence="15" id="KW-1185">Reference proteome</keyword>
<keyword evidence="7" id="KW-0378">Hydrolase</keyword>
<feature type="active site" description="Proton donor/acceptor" evidence="11">
    <location>
        <position position="460"/>
    </location>
</feature>
<dbReference type="AlphaFoldDB" id="A0A8C4PWW5"/>
<comment type="similarity">
    <text evidence="3 11">Belongs to the peptidase M14 family.</text>
</comment>
<dbReference type="CDD" id="cd06907">
    <property type="entry name" value="M14_AGBL2-3_like"/>
    <property type="match status" value="1"/>
</dbReference>
<evidence type="ECO:0000256" key="7">
    <source>
        <dbReference type="ARBA" id="ARBA00022801"/>
    </source>
</evidence>
<evidence type="ECO:0000256" key="5">
    <source>
        <dbReference type="ARBA" id="ARBA00022670"/>
    </source>
</evidence>
<keyword evidence="6" id="KW-0479">Metal-binding</keyword>
<dbReference type="GO" id="GO:0005829">
    <property type="term" value="C:cytosol"/>
    <property type="evidence" value="ECO:0007669"/>
    <property type="project" value="UniProtKB-SubCell"/>
</dbReference>
<dbReference type="Proteomes" id="UP000694388">
    <property type="component" value="Unplaced"/>
</dbReference>
<evidence type="ECO:0000256" key="2">
    <source>
        <dbReference type="ARBA" id="ARBA00004514"/>
    </source>
</evidence>
<dbReference type="Pfam" id="PF00246">
    <property type="entry name" value="Peptidase_M14"/>
    <property type="match status" value="1"/>
</dbReference>
<dbReference type="OMA" id="TIAGNMC"/>
<dbReference type="SUPFAM" id="SSF53187">
    <property type="entry name" value="Zn-dependent exopeptidases"/>
    <property type="match status" value="1"/>
</dbReference>
<dbReference type="Gene3D" id="2.60.40.3120">
    <property type="match status" value="1"/>
</dbReference>
<keyword evidence="5" id="KW-0645">Protease</keyword>
<comment type="subcellular location">
    <subcellularLocation>
        <location evidence="2">Cytoplasm</location>
        <location evidence="2">Cytosol</location>
    </subcellularLocation>
</comment>
<evidence type="ECO:0000313" key="15">
    <source>
        <dbReference type="Proteomes" id="UP000694388"/>
    </source>
</evidence>
<evidence type="ECO:0000256" key="6">
    <source>
        <dbReference type="ARBA" id="ARBA00022723"/>
    </source>
</evidence>
<keyword evidence="4" id="KW-0121">Carboxypeptidase</keyword>
<dbReference type="GO" id="GO:0004181">
    <property type="term" value="F:metallocarboxypeptidase activity"/>
    <property type="evidence" value="ECO:0007669"/>
    <property type="project" value="InterPro"/>
</dbReference>
<dbReference type="GO" id="GO:0006508">
    <property type="term" value="P:proteolysis"/>
    <property type="evidence" value="ECO:0007669"/>
    <property type="project" value="UniProtKB-KW"/>
</dbReference>
<evidence type="ECO:0000256" key="12">
    <source>
        <dbReference type="SAM" id="MobiDB-lite"/>
    </source>
</evidence>
<comment type="cofactor">
    <cofactor evidence="1">
        <name>Zn(2+)</name>
        <dbReference type="ChEBI" id="CHEBI:29105"/>
    </cofactor>
</comment>
<evidence type="ECO:0000256" key="1">
    <source>
        <dbReference type="ARBA" id="ARBA00001947"/>
    </source>
</evidence>
<evidence type="ECO:0000256" key="9">
    <source>
        <dbReference type="ARBA" id="ARBA00023049"/>
    </source>
</evidence>
<evidence type="ECO:0000256" key="8">
    <source>
        <dbReference type="ARBA" id="ARBA00022833"/>
    </source>
</evidence>
<evidence type="ECO:0000256" key="10">
    <source>
        <dbReference type="ARBA" id="ARBA00029302"/>
    </source>
</evidence>
<evidence type="ECO:0000256" key="3">
    <source>
        <dbReference type="ARBA" id="ARBA00005988"/>
    </source>
</evidence>